<feature type="transmembrane region" description="Helical" evidence="8">
    <location>
        <begin position="116"/>
        <end position="134"/>
    </location>
</feature>
<feature type="compositionally biased region" description="Basic and acidic residues" evidence="7">
    <location>
        <begin position="1"/>
        <end position="10"/>
    </location>
</feature>
<comment type="function">
    <text evidence="5">Putative transporter.</text>
</comment>
<sequence length="359" mass="40010">MCLASSRKDEVDMEPADGIPSPSIIQPKPDQPPVFKGTNKLYLITAVLIWLITGTTISSLNKWIFAVYNFRYPLFLSSLHMLTAVLLNYPLLRYGLVKLKADDEEVALRTGAKFKVFLLSLTFCSSIAFGNLGLSCVQLSFAQMIYTTTPIFTLVLSKVFLGARPHTLKYTAMVPICLGACFSIIGEVEFDHIGCFYLFASTFLRGLKTIQQSSLLKEERINSITLLYLMSIPSFCILIVAAAVLESGVVWEIPKDIDNRLWLFILLSCLGSVLYNLASFYVINLTSAVTIHVLGNLNLVGNLILSRVLFGNQLTVLSYIGIGLTLAGMFMYHNCNLIEEYLRSRKSSKSLEDHHSKTE</sequence>
<evidence type="ECO:0000313" key="11">
    <source>
        <dbReference type="Proteomes" id="UP000694569"/>
    </source>
</evidence>
<dbReference type="AlphaFoldDB" id="A0A8C5Q1J0"/>
<evidence type="ECO:0000256" key="8">
    <source>
        <dbReference type="SAM" id="Phobius"/>
    </source>
</evidence>
<protein>
    <submittedName>
        <fullName evidence="10">Solute carrier family 35 member E4</fullName>
    </submittedName>
</protein>
<evidence type="ECO:0000256" key="1">
    <source>
        <dbReference type="ARBA" id="ARBA00004141"/>
    </source>
</evidence>
<name>A0A8C5Q1J0_9ANUR</name>
<evidence type="ECO:0000256" key="2">
    <source>
        <dbReference type="ARBA" id="ARBA00022692"/>
    </source>
</evidence>
<dbReference type="GeneTree" id="ENSGT00730000111291"/>
<dbReference type="SUPFAM" id="SSF103481">
    <property type="entry name" value="Multidrug resistance efflux transporter EmrE"/>
    <property type="match status" value="2"/>
</dbReference>
<gene>
    <name evidence="10" type="primary">SLC35E4</name>
</gene>
<dbReference type="PANTHER" id="PTHR11132">
    <property type="entry name" value="SOLUTE CARRIER FAMILY 35"/>
    <property type="match status" value="1"/>
</dbReference>
<keyword evidence="4 8" id="KW-0472">Membrane</keyword>
<reference evidence="10" key="2">
    <citation type="submission" date="2025-09" db="UniProtKB">
        <authorList>
            <consortium name="Ensembl"/>
        </authorList>
    </citation>
    <scope>IDENTIFICATION</scope>
</reference>
<organism evidence="10 11">
    <name type="scientific">Leptobrachium leishanense</name>
    <name type="common">Leishan spiny toad</name>
    <dbReference type="NCBI Taxonomy" id="445787"/>
    <lineage>
        <taxon>Eukaryota</taxon>
        <taxon>Metazoa</taxon>
        <taxon>Chordata</taxon>
        <taxon>Craniata</taxon>
        <taxon>Vertebrata</taxon>
        <taxon>Euteleostomi</taxon>
        <taxon>Amphibia</taxon>
        <taxon>Batrachia</taxon>
        <taxon>Anura</taxon>
        <taxon>Pelobatoidea</taxon>
        <taxon>Megophryidae</taxon>
        <taxon>Leptobrachium</taxon>
    </lineage>
</organism>
<dbReference type="Proteomes" id="UP000694569">
    <property type="component" value="Unplaced"/>
</dbReference>
<dbReference type="InterPro" id="IPR037185">
    <property type="entry name" value="EmrE-like"/>
</dbReference>
<feature type="transmembrane region" description="Helical" evidence="8">
    <location>
        <begin position="316"/>
        <end position="335"/>
    </location>
</feature>
<dbReference type="Ensembl" id="ENSLLET00000031433.1">
    <property type="protein sequence ID" value="ENSLLEP00000030268.1"/>
    <property type="gene ID" value="ENSLLEG00000019204.1"/>
</dbReference>
<keyword evidence="2 8" id="KW-0812">Transmembrane</keyword>
<evidence type="ECO:0000256" key="4">
    <source>
        <dbReference type="ARBA" id="ARBA00023136"/>
    </source>
</evidence>
<feature type="transmembrane region" description="Helical" evidence="8">
    <location>
        <begin position="227"/>
        <end position="249"/>
    </location>
</feature>
<comment type="similarity">
    <text evidence="6">Belongs to the TPT transporter family. SLC35E subfamily.</text>
</comment>
<feature type="transmembrane region" description="Helical" evidence="8">
    <location>
        <begin position="289"/>
        <end position="310"/>
    </location>
</feature>
<evidence type="ECO:0000256" key="3">
    <source>
        <dbReference type="ARBA" id="ARBA00022989"/>
    </source>
</evidence>
<feature type="transmembrane region" description="Helical" evidence="8">
    <location>
        <begin position="41"/>
        <end position="60"/>
    </location>
</feature>
<feature type="transmembrane region" description="Helical" evidence="8">
    <location>
        <begin position="72"/>
        <end position="92"/>
    </location>
</feature>
<keyword evidence="11" id="KW-1185">Reference proteome</keyword>
<dbReference type="OrthoDB" id="10261634at2759"/>
<dbReference type="Pfam" id="PF03151">
    <property type="entry name" value="TPT"/>
    <property type="match status" value="1"/>
</dbReference>
<reference evidence="10" key="1">
    <citation type="submission" date="2025-08" db="UniProtKB">
        <authorList>
            <consortium name="Ensembl"/>
        </authorList>
    </citation>
    <scope>IDENTIFICATION</scope>
</reference>
<evidence type="ECO:0000259" key="9">
    <source>
        <dbReference type="Pfam" id="PF03151"/>
    </source>
</evidence>
<feature type="domain" description="Sugar phosphate transporter" evidence="9">
    <location>
        <begin position="45"/>
        <end position="332"/>
    </location>
</feature>
<evidence type="ECO:0000256" key="6">
    <source>
        <dbReference type="ARBA" id="ARBA00093775"/>
    </source>
</evidence>
<dbReference type="InterPro" id="IPR004853">
    <property type="entry name" value="Sugar_P_trans_dom"/>
</dbReference>
<evidence type="ECO:0000256" key="5">
    <source>
        <dbReference type="ARBA" id="ARBA00093767"/>
    </source>
</evidence>
<accession>A0A8C5Q1J0</accession>
<feature type="transmembrane region" description="Helical" evidence="8">
    <location>
        <begin position="261"/>
        <end position="282"/>
    </location>
</feature>
<comment type="subcellular location">
    <subcellularLocation>
        <location evidence="1">Membrane</location>
        <topology evidence="1">Multi-pass membrane protein</topology>
    </subcellularLocation>
</comment>
<keyword evidence="3 8" id="KW-1133">Transmembrane helix</keyword>
<feature type="transmembrane region" description="Helical" evidence="8">
    <location>
        <begin position="140"/>
        <end position="161"/>
    </location>
</feature>
<dbReference type="InterPro" id="IPR050186">
    <property type="entry name" value="TPT_transporter"/>
</dbReference>
<evidence type="ECO:0000313" key="10">
    <source>
        <dbReference type="Ensembl" id="ENSLLEP00000030268.1"/>
    </source>
</evidence>
<evidence type="ECO:0000256" key="7">
    <source>
        <dbReference type="SAM" id="MobiDB-lite"/>
    </source>
</evidence>
<dbReference type="GO" id="GO:0016020">
    <property type="term" value="C:membrane"/>
    <property type="evidence" value="ECO:0007669"/>
    <property type="project" value="UniProtKB-SubCell"/>
</dbReference>
<feature type="region of interest" description="Disordered" evidence="7">
    <location>
        <begin position="1"/>
        <end position="31"/>
    </location>
</feature>
<proteinExistence type="inferred from homology"/>